<protein>
    <submittedName>
        <fullName evidence="2">Uncharacterized protein</fullName>
    </submittedName>
</protein>
<reference evidence="2" key="1">
    <citation type="journal article" date="2021" name="PeerJ">
        <title>Extensive microbial diversity within the chicken gut microbiome revealed by metagenomics and culture.</title>
        <authorList>
            <person name="Gilroy R."/>
            <person name="Ravi A."/>
            <person name="Getino M."/>
            <person name="Pursley I."/>
            <person name="Horton D.L."/>
            <person name="Alikhan N.F."/>
            <person name="Baker D."/>
            <person name="Gharbi K."/>
            <person name="Hall N."/>
            <person name="Watson M."/>
            <person name="Adriaenssens E.M."/>
            <person name="Foster-Nyarko E."/>
            <person name="Jarju S."/>
            <person name="Secka A."/>
            <person name="Antonio M."/>
            <person name="Oren A."/>
            <person name="Chaudhuri R.R."/>
            <person name="La Ragione R."/>
            <person name="Hildebrand F."/>
            <person name="Pallen M.J."/>
        </authorList>
    </citation>
    <scope>NUCLEOTIDE SEQUENCE</scope>
    <source>
        <strain evidence="2">CHK185-5351</strain>
    </source>
</reference>
<gene>
    <name evidence="2" type="ORF">H9705_00025</name>
</gene>
<evidence type="ECO:0000313" key="2">
    <source>
        <dbReference type="EMBL" id="HJC14203.1"/>
    </source>
</evidence>
<sequence length="511" mass="58434">MEERMMFLDIPQMDVFTEDYSSVFSVIENAAKKENGLLELRSSWEILFSAYDDDPREIPDIPEVANWIRKSVSAGVPWLYLLWQEKEPDSSLILFVIICCGEISEDPPGVYIDREQFRQFVDQNFANLEAFVSRYDMPEDLVGQTANDAVECILETLFGKRDDDGAEENGQASVDAEEESGQAFGGAEETGGRQRSDRASRRTASGSMDEADRAALRNKQTAEAIRRLTALEGMYLLNPNIKKYFSEGRLYYSYLTGGGYIGSIDTISYDKRYEAIVKKFEAETSALVYHAVEHRNTLSLFFVSPSISQWEREQPQKEGVLAQVFDLDTGESRQGYIKLDVLQGAFYRRDSRVYSDPGTDRSPDEGLDPQDVEIIRRLNILKKQGMTSDLDVIDLYQRRREICLSRLEMVFGYPVGVILRSSQAEKYEKLIVQMKEQFSLTPYFAMVTNLDEFRVMAVLFLSPDPDDWEEERDALGDKEPYAVVLDFEHMSLDVKRIEYTFCNGGPVYLPD</sequence>
<dbReference type="EMBL" id="DWWU01000001">
    <property type="protein sequence ID" value="HJC14203.1"/>
    <property type="molecule type" value="Genomic_DNA"/>
</dbReference>
<organism evidence="2 3">
    <name type="scientific">Candidatus Fusicatenibacter intestinigallinarum</name>
    <dbReference type="NCBI Taxonomy" id="2838598"/>
    <lineage>
        <taxon>Bacteria</taxon>
        <taxon>Bacillati</taxon>
        <taxon>Bacillota</taxon>
        <taxon>Clostridia</taxon>
        <taxon>Lachnospirales</taxon>
        <taxon>Lachnospiraceae</taxon>
        <taxon>Fusicatenibacter</taxon>
    </lineage>
</organism>
<accession>A0A9D2SMD0</accession>
<proteinExistence type="predicted"/>
<feature type="region of interest" description="Disordered" evidence="1">
    <location>
        <begin position="161"/>
        <end position="216"/>
    </location>
</feature>
<evidence type="ECO:0000256" key="1">
    <source>
        <dbReference type="SAM" id="MobiDB-lite"/>
    </source>
</evidence>
<feature type="compositionally biased region" description="Basic and acidic residues" evidence="1">
    <location>
        <begin position="190"/>
        <end position="200"/>
    </location>
</feature>
<dbReference type="AlphaFoldDB" id="A0A9D2SMD0"/>
<comment type="caution">
    <text evidence="2">The sequence shown here is derived from an EMBL/GenBank/DDBJ whole genome shotgun (WGS) entry which is preliminary data.</text>
</comment>
<dbReference type="Proteomes" id="UP000823849">
    <property type="component" value="Unassembled WGS sequence"/>
</dbReference>
<evidence type="ECO:0000313" key="3">
    <source>
        <dbReference type="Proteomes" id="UP000823849"/>
    </source>
</evidence>
<reference evidence="2" key="2">
    <citation type="submission" date="2021-04" db="EMBL/GenBank/DDBJ databases">
        <authorList>
            <person name="Gilroy R."/>
        </authorList>
    </citation>
    <scope>NUCLEOTIDE SEQUENCE</scope>
    <source>
        <strain evidence="2">CHK185-5351</strain>
    </source>
</reference>
<name>A0A9D2SMD0_9FIRM</name>